<evidence type="ECO:0000256" key="1">
    <source>
        <dbReference type="SAM" id="Phobius"/>
    </source>
</evidence>
<accession>A0ABV9NSR0</accession>
<name>A0ABV9NSR0_9BACI</name>
<dbReference type="Proteomes" id="UP001595896">
    <property type="component" value="Unassembled WGS sequence"/>
</dbReference>
<reference evidence="3" key="1">
    <citation type="journal article" date="2019" name="Int. J. Syst. Evol. Microbiol.">
        <title>The Global Catalogue of Microorganisms (GCM) 10K type strain sequencing project: providing services to taxonomists for standard genome sequencing and annotation.</title>
        <authorList>
            <consortium name="The Broad Institute Genomics Platform"/>
            <consortium name="The Broad Institute Genome Sequencing Center for Infectious Disease"/>
            <person name="Wu L."/>
            <person name="Ma J."/>
        </authorList>
    </citation>
    <scope>NUCLEOTIDE SEQUENCE [LARGE SCALE GENOMIC DNA]</scope>
    <source>
        <strain evidence="3">JCM 12165</strain>
    </source>
</reference>
<evidence type="ECO:0000313" key="2">
    <source>
        <dbReference type="EMBL" id="MFC4735226.1"/>
    </source>
</evidence>
<evidence type="ECO:0008006" key="4">
    <source>
        <dbReference type="Google" id="ProtNLM"/>
    </source>
</evidence>
<dbReference type="RefSeq" id="WP_377907852.1">
    <property type="nucleotide sequence ID" value="NZ_JBHSGK010000003.1"/>
</dbReference>
<evidence type="ECO:0000313" key="3">
    <source>
        <dbReference type="Proteomes" id="UP001595896"/>
    </source>
</evidence>
<sequence length="71" mass="8308">MDLIYQFSALFILILPLAMLIVLLVFINNMNKQTKKRLELEQKRAEQLEAISRRLDHVEKRIGTEEDPAPT</sequence>
<proteinExistence type="predicted"/>
<comment type="caution">
    <text evidence="2">The sequence shown here is derived from an EMBL/GenBank/DDBJ whole genome shotgun (WGS) entry which is preliminary data.</text>
</comment>
<keyword evidence="1" id="KW-1133">Transmembrane helix</keyword>
<keyword evidence="1" id="KW-0812">Transmembrane</keyword>
<protein>
    <recommendedName>
        <fullName evidence="4">DUF4083 domain-containing protein</fullName>
    </recommendedName>
</protein>
<organism evidence="2 3">
    <name type="scientific">Bacillus daqingensis</name>
    <dbReference type="NCBI Taxonomy" id="872396"/>
    <lineage>
        <taxon>Bacteria</taxon>
        <taxon>Bacillati</taxon>
        <taxon>Bacillota</taxon>
        <taxon>Bacilli</taxon>
        <taxon>Bacillales</taxon>
        <taxon>Bacillaceae</taxon>
        <taxon>Bacillus</taxon>
    </lineage>
</organism>
<gene>
    <name evidence="2" type="ORF">ACFO4L_01395</name>
</gene>
<feature type="transmembrane region" description="Helical" evidence="1">
    <location>
        <begin position="6"/>
        <end position="27"/>
    </location>
</feature>
<dbReference type="EMBL" id="JBHSGK010000003">
    <property type="protein sequence ID" value="MFC4735226.1"/>
    <property type="molecule type" value="Genomic_DNA"/>
</dbReference>
<keyword evidence="3" id="KW-1185">Reference proteome</keyword>
<keyword evidence="1" id="KW-0472">Membrane</keyword>